<dbReference type="InterPro" id="IPR020841">
    <property type="entry name" value="PKS_Beta-ketoAc_synthase_dom"/>
</dbReference>
<accession>A0ABR4AK15</accession>
<feature type="domain" description="Ketosynthase family 3 (KS3)" evidence="3">
    <location>
        <begin position="1"/>
        <end position="157"/>
    </location>
</feature>
<keyword evidence="5" id="KW-1185">Reference proteome</keyword>
<keyword evidence="1" id="KW-0808">Transferase</keyword>
<dbReference type="PROSITE" id="PS52004">
    <property type="entry name" value="KS3_2"/>
    <property type="match status" value="1"/>
</dbReference>
<dbReference type="SUPFAM" id="SSF53901">
    <property type="entry name" value="Thiolase-like"/>
    <property type="match status" value="1"/>
</dbReference>
<reference evidence="4 5" key="1">
    <citation type="submission" date="2024-09" db="EMBL/GenBank/DDBJ databases">
        <title>Rethinking Asexuality: The Enigmatic Case of Functional Sexual Genes in Lepraria (Stereocaulaceae).</title>
        <authorList>
            <person name="Doellman M."/>
            <person name="Sun Y."/>
            <person name="Barcenas-Pena A."/>
            <person name="Lumbsch H.T."/>
            <person name="Grewe F."/>
        </authorList>
    </citation>
    <scope>NUCLEOTIDE SEQUENCE [LARGE SCALE GENOMIC DNA]</scope>
    <source>
        <strain evidence="4 5">Mercado 3170</strain>
    </source>
</reference>
<dbReference type="PANTHER" id="PTHR43775">
    <property type="entry name" value="FATTY ACID SYNTHASE"/>
    <property type="match status" value="1"/>
</dbReference>
<sequence length="157" mass="17326">MAFRDADTATSCSLSGTGTELISNQFSWFYDLRGPSFTLGTACSSSLAVLHRGCQSIRTGESSVALVGGCNLSLSLTMFQVLSNPQFLADDARYKLFDTKWNGYSRGEGFAAIVLKPVSDVLRDVDPICAMIRGTGVHQDERNPRVLRYRVLMRRLF</sequence>
<dbReference type="InterPro" id="IPR050091">
    <property type="entry name" value="PKS_NRPS_Biosynth_Enz"/>
</dbReference>
<comment type="caution">
    <text evidence="4">The sequence shown here is derived from an EMBL/GenBank/DDBJ whole genome shotgun (WGS) entry which is preliminary data.</text>
</comment>
<evidence type="ECO:0000256" key="1">
    <source>
        <dbReference type="ARBA" id="ARBA00022679"/>
    </source>
</evidence>
<dbReference type="EMBL" id="JBEFKJ010000004">
    <property type="protein sequence ID" value="KAL2046123.1"/>
    <property type="molecule type" value="Genomic_DNA"/>
</dbReference>
<dbReference type="PROSITE" id="PS00606">
    <property type="entry name" value="KS3_1"/>
    <property type="match status" value="1"/>
</dbReference>
<dbReference type="CDD" id="cd00833">
    <property type="entry name" value="PKS"/>
    <property type="match status" value="1"/>
</dbReference>
<evidence type="ECO:0000259" key="3">
    <source>
        <dbReference type="PROSITE" id="PS52004"/>
    </source>
</evidence>
<evidence type="ECO:0000313" key="5">
    <source>
        <dbReference type="Proteomes" id="UP001590950"/>
    </source>
</evidence>
<evidence type="ECO:0000313" key="4">
    <source>
        <dbReference type="EMBL" id="KAL2046123.1"/>
    </source>
</evidence>
<dbReference type="SMART" id="SM00825">
    <property type="entry name" value="PKS_KS"/>
    <property type="match status" value="1"/>
</dbReference>
<gene>
    <name evidence="4" type="ORF">N7G274_001570</name>
</gene>
<dbReference type="Gene3D" id="3.40.47.10">
    <property type="match status" value="1"/>
</dbReference>
<dbReference type="Proteomes" id="UP001590950">
    <property type="component" value="Unassembled WGS sequence"/>
</dbReference>
<dbReference type="InterPro" id="IPR018201">
    <property type="entry name" value="Ketoacyl_synth_AS"/>
</dbReference>
<proteinExistence type="predicted"/>
<protein>
    <recommendedName>
        <fullName evidence="3">Ketosynthase family 3 (KS3) domain-containing protein</fullName>
    </recommendedName>
</protein>
<keyword evidence="2" id="KW-0560">Oxidoreductase</keyword>
<dbReference type="Pfam" id="PF00109">
    <property type="entry name" value="ketoacyl-synt"/>
    <property type="match status" value="1"/>
</dbReference>
<dbReference type="PANTHER" id="PTHR43775:SF29">
    <property type="entry name" value="ASPERFURANONE POLYKETIDE SYNTHASE AFOG-RELATED"/>
    <property type="match status" value="1"/>
</dbReference>
<evidence type="ECO:0000256" key="2">
    <source>
        <dbReference type="ARBA" id="ARBA00023002"/>
    </source>
</evidence>
<dbReference type="InterPro" id="IPR014030">
    <property type="entry name" value="Ketoacyl_synth_N"/>
</dbReference>
<dbReference type="InterPro" id="IPR016039">
    <property type="entry name" value="Thiolase-like"/>
</dbReference>
<name>A0ABR4AK15_9LECA</name>
<organism evidence="4 5">
    <name type="scientific">Stereocaulon virgatum</name>
    <dbReference type="NCBI Taxonomy" id="373712"/>
    <lineage>
        <taxon>Eukaryota</taxon>
        <taxon>Fungi</taxon>
        <taxon>Dikarya</taxon>
        <taxon>Ascomycota</taxon>
        <taxon>Pezizomycotina</taxon>
        <taxon>Lecanoromycetes</taxon>
        <taxon>OSLEUM clade</taxon>
        <taxon>Lecanoromycetidae</taxon>
        <taxon>Lecanorales</taxon>
        <taxon>Lecanorineae</taxon>
        <taxon>Stereocaulaceae</taxon>
        <taxon>Stereocaulon</taxon>
    </lineage>
</organism>